<feature type="region of interest" description="Disordered" evidence="2">
    <location>
        <begin position="73"/>
        <end position="95"/>
    </location>
</feature>
<protein>
    <submittedName>
        <fullName evidence="4">Nicotinamidase-related amidase</fullName>
    </submittedName>
</protein>
<dbReference type="Gene3D" id="3.40.50.850">
    <property type="entry name" value="Isochorismatase-like"/>
    <property type="match status" value="1"/>
</dbReference>
<dbReference type="InterPro" id="IPR000868">
    <property type="entry name" value="Isochorismatase-like_dom"/>
</dbReference>
<dbReference type="OrthoDB" id="8477867at2"/>
<evidence type="ECO:0000259" key="3">
    <source>
        <dbReference type="Pfam" id="PF00857"/>
    </source>
</evidence>
<gene>
    <name evidence="4" type="ORF">LX70_03506</name>
</gene>
<name>A0A2S8S387_9RHOB</name>
<dbReference type="Pfam" id="PF00857">
    <property type="entry name" value="Isochorismatase"/>
    <property type="match status" value="1"/>
</dbReference>
<comment type="caution">
    <text evidence="4">The sequence shown here is derived from an EMBL/GenBank/DDBJ whole genome shotgun (WGS) entry which is preliminary data.</text>
</comment>
<evidence type="ECO:0000313" key="5">
    <source>
        <dbReference type="Proteomes" id="UP000238338"/>
    </source>
</evidence>
<dbReference type="RefSeq" id="WP_105516060.1">
    <property type="nucleotide sequence ID" value="NZ_PVEP01000010.1"/>
</dbReference>
<dbReference type="InterPro" id="IPR036380">
    <property type="entry name" value="Isochorismatase-like_sf"/>
</dbReference>
<sequence>MHDTLTLPPGKAALLLIDMQEEHRSDFRYLVHGYETVVANCARLLAAARARGMPVLHTVYLVDTAADVTRPFHPKGDDGRSAFSDAGTPGAEISPELAPLPQETVIVKRDASCFTAPGLAEAMDRQGIDWLIVCGCWSEACVAATVKDGVERGVHILLVKDACGSGSPAMHETAVLNMANRLYGGAVADTGRALSLIGGGMARVWRTTLPVPMKFTYESASRDYDAL</sequence>
<dbReference type="EMBL" id="PVEP01000010">
    <property type="protein sequence ID" value="PQV55253.1"/>
    <property type="molecule type" value="Genomic_DNA"/>
</dbReference>
<dbReference type="PANTHER" id="PTHR43540">
    <property type="entry name" value="PEROXYUREIDOACRYLATE/UREIDOACRYLATE AMIDOHYDROLASE-RELATED"/>
    <property type="match status" value="1"/>
</dbReference>
<evidence type="ECO:0000313" key="4">
    <source>
        <dbReference type="EMBL" id="PQV55253.1"/>
    </source>
</evidence>
<dbReference type="SUPFAM" id="SSF52499">
    <property type="entry name" value="Isochorismatase-like hydrolases"/>
    <property type="match status" value="1"/>
</dbReference>
<feature type="domain" description="Isochorismatase-like" evidence="3">
    <location>
        <begin position="12"/>
        <end position="189"/>
    </location>
</feature>
<reference evidence="4 5" key="1">
    <citation type="submission" date="2018-02" db="EMBL/GenBank/DDBJ databases">
        <title>Genomic Encyclopedia of Archaeal and Bacterial Type Strains, Phase II (KMG-II): from individual species to whole genera.</title>
        <authorList>
            <person name="Goeker M."/>
        </authorList>
    </citation>
    <scope>NUCLEOTIDE SEQUENCE [LARGE SCALE GENOMIC DNA]</scope>
    <source>
        <strain evidence="4 5">DSM 18921</strain>
    </source>
</reference>
<dbReference type="GO" id="GO:0016787">
    <property type="term" value="F:hydrolase activity"/>
    <property type="evidence" value="ECO:0007669"/>
    <property type="project" value="UniProtKB-KW"/>
</dbReference>
<dbReference type="Proteomes" id="UP000238338">
    <property type="component" value="Unassembled WGS sequence"/>
</dbReference>
<dbReference type="AlphaFoldDB" id="A0A2S8S387"/>
<organism evidence="4 5">
    <name type="scientific">Albidovulum denitrificans</name>
    <dbReference type="NCBI Taxonomy" id="404881"/>
    <lineage>
        <taxon>Bacteria</taxon>
        <taxon>Pseudomonadati</taxon>
        <taxon>Pseudomonadota</taxon>
        <taxon>Alphaproteobacteria</taxon>
        <taxon>Rhodobacterales</taxon>
        <taxon>Paracoccaceae</taxon>
        <taxon>Albidovulum</taxon>
    </lineage>
</organism>
<evidence type="ECO:0000256" key="2">
    <source>
        <dbReference type="SAM" id="MobiDB-lite"/>
    </source>
</evidence>
<keyword evidence="1" id="KW-0378">Hydrolase</keyword>
<dbReference type="InterPro" id="IPR050272">
    <property type="entry name" value="Isochorismatase-like_hydrls"/>
</dbReference>
<proteinExistence type="predicted"/>
<accession>A0A2S8S387</accession>
<keyword evidence="5" id="KW-1185">Reference proteome</keyword>
<evidence type="ECO:0000256" key="1">
    <source>
        <dbReference type="ARBA" id="ARBA00022801"/>
    </source>
</evidence>